<sequence>MTVKKMMTYLTLIALFIPVSVKTYQYYIIQEANKRYFIEKSKAYNRKIEYDFSKLEIPEFEQLKELYVNGVKCEEIDKGYNAISVRRKFQCSDDHSDVRIFVYEDQSNLCEDFYSSNDESCYIKANKSLNTSLDDLSISDSLPETINKINLMKTDIIGRFDYLILTHSTVGKNFLIACFYQPQNEIYGDFPKDCQIYFNKRYQLRIIPADKRIFSFKEKQKFINLYEVIRDLKIDYE</sequence>
<gene>
    <name evidence="1" type="ORF">LPTSP4_24690</name>
</gene>
<evidence type="ECO:0000313" key="1">
    <source>
        <dbReference type="EMBL" id="GBF50941.1"/>
    </source>
</evidence>
<reference evidence="1 2" key="1">
    <citation type="submission" date="2018-02" db="EMBL/GenBank/DDBJ databases">
        <title>Novel Leptospira species isolated from soil and water in Japan.</title>
        <authorList>
            <person name="Nakao R."/>
            <person name="Masuzawa T."/>
        </authorList>
    </citation>
    <scope>NUCLEOTIDE SEQUENCE [LARGE SCALE GENOMIC DNA]</scope>
    <source>
        <strain evidence="1 2">YH101</strain>
    </source>
</reference>
<dbReference type="Proteomes" id="UP000245133">
    <property type="component" value="Unassembled WGS sequence"/>
</dbReference>
<comment type="caution">
    <text evidence="1">The sequence shown here is derived from an EMBL/GenBank/DDBJ whole genome shotgun (WGS) entry which is preliminary data.</text>
</comment>
<proteinExistence type="predicted"/>
<organism evidence="1 2">
    <name type="scientific">Leptospira ryugenii</name>
    <dbReference type="NCBI Taxonomy" id="1917863"/>
    <lineage>
        <taxon>Bacteria</taxon>
        <taxon>Pseudomonadati</taxon>
        <taxon>Spirochaetota</taxon>
        <taxon>Spirochaetia</taxon>
        <taxon>Leptospirales</taxon>
        <taxon>Leptospiraceae</taxon>
        <taxon>Leptospira</taxon>
    </lineage>
</organism>
<accession>A0A2P2E229</accession>
<name>A0A2P2E229_9LEPT</name>
<dbReference type="AlphaFoldDB" id="A0A2P2E229"/>
<evidence type="ECO:0000313" key="2">
    <source>
        <dbReference type="Proteomes" id="UP000245133"/>
    </source>
</evidence>
<dbReference type="EMBL" id="BFBB01000007">
    <property type="protein sequence ID" value="GBF50941.1"/>
    <property type="molecule type" value="Genomic_DNA"/>
</dbReference>
<keyword evidence="2" id="KW-1185">Reference proteome</keyword>
<protein>
    <submittedName>
        <fullName evidence="1">Uncharacterized protein</fullName>
    </submittedName>
</protein>